<evidence type="ECO:0000256" key="1">
    <source>
        <dbReference type="SAM" id="MobiDB-lite"/>
    </source>
</evidence>
<evidence type="ECO:0000313" key="3">
    <source>
        <dbReference type="Proteomes" id="UP000184388"/>
    </source>
</evidence>
<reference evidence="3" key="1">
    <citation type="submission" date="2016-11" db="EMBL/GenBank/DDBJ databases">
        <authorList>
            <person name="Jaros S."/>
            <person name="Januszkiewicz K."/>
            <person name="Wedrychowicz H."/>
        </authorList>
    </citation>
    <scope>NUCLEOTIDE SEQUENCE [LARGE SCALE GENOMIC DNA]</scope>
    <source>
        <strain evidence="3">CGMCC 4.3555</strain>
    </source>
</reference>
<feature type="compositionally biased region" description="Polar residues" evidence="1">
    <location>
        <begin position="7"/>
        <end position="23"/>
    </location>
</feature>
<name>A0A9X8MZL0_9ACTN</name>
<proteinExistence type="predicted"/>
<comment type="caution">
    <text evidence="2">The sequence shown here is derived from an EMBL/GenBank/DDBJ whole genome shotgun (WGS) entry which is preliminary data.</text>
</comment>
<protein>
    <submittedName>
        <fullName evidence="2">Uncharacterized protein</fullName>
    </submittedName>
</protein>
<feature type="region of interest" description="Disordered" evidence="1">
    <location>
        <begin position="1"/>
        <end position="23"/>
    </location>
</feature>
<organism evidence="2 3">
    <name type="scientific">Streptomyces yunnanensis</name>
    <dbReference type="NCBI Taxonomy" id="156453"/>
    <lineage>
        <taxon>Bacteria</taxon>
        <taxon>Bacillati</taxon>
        <taxon>Actinomycetota</taxon>
        <taxon>Actinomycetes</taxon>
        <taxon>Kitasatosporales</taxon>
        <taxon>Streptomycetaceae</taxon>
        <taxon>Streptomyces</taxon>
    </lineage>
</organism>
<dbReference type="EMBL" id="FRBK01000011">
    <property type="protein sequence ID" value="SHM44114.1"/>
    <property type="molecule type" value="Genomic_DNA"/>
</dbReference>
<sequence length="57" mass="6189">MDCTDPVRNQQFLQDDSSVSASSTWTVDWTGTGQSGQLTKTRDSAVNINVGEVQVLN</sequence>
<evidence type="ECO:0000313" key="2">
    <source>
        <dbReference type="EMBL" id="SHM44114.1"/>
    </source>
</evidence>
<dbReference type="AlphaFoldDB" id="A0A9X8MZL0"/>
<accession>A0A9X8MZL0</accession>
<gene>
    <name evidence="2" type="ORF">SAMN05216268_11124</name>
</gene>
<dbReference type="Proteomes" id="UP000184388">
    <property type="component" value="Unassembled WGS sequence"/>
</dbReference>